<feature type="compositionally biased region" description="Low complexity" evidence="1">
    <location>
        <begin position="276"/>
        <end position="285"/>
    </location>
</feature>
<comment type="caution">
    <text evidence="3">The sequence shown here is derived from an EMBL/GenBank/DDBJ whole genome shotgun (WGS) entry which is preliminary data.</text>
</comment>
<feature type="region of interest" description="Disordered" evidence="1">
    <location>
        <begin position="125"/>
        <end position="186"/>
    </location>
</feature>
<keyword evidence="4" id="KW-1185">Reference proteome</keyword>
<proteinExistence type="predicted"/>
<evidence type="ECO:0000313" key="3">
    <source>
        <dbReference type="EMBL" id="KAI1878984.1"/>
    </source>
</evidence>
<dbReference type="InterPro" id="IPR001005">
    <property type="entry name" value="SANT/Myb"/>
</dbReference>
<sequence length="435" mass="47140">MPRKTKRQSNETPARWSAEEERDLLLLLIAVGRVDKSAKASAWDTVHALFLAKGHNKARNALQTRWSRELKQHSDAITGLIDGLEEEVKAVRKEAGSIAVQRKKGRGNQTAALDPIVEEAEFEHYKEENHPHDALSDRRATPGPSQPRKGSQSSRSSRSSHSSRQTTPTSDTSVAGDCRTNLHDKWKGKSSDITSVKLLDIPYRADLQGLLPIIDTAGKVRGFMALDNETAGPDIHAFHETTLSNTLAERGYESVDVPGFLWAGDGNLLSTNPERSTSGQTTTSTRNGGHVARAAHTGGPDSHVPHGTSRCGFRMDRYSFPSPPINRSTGSANHTEDQTCLPTAGGGGGGDADPFKIDISENIDPALLEWNEDPWADLRGRSPAAFGDGPFADLMGPNDPTRDFACGNDLIFPLELEQNVRDEAYPVIGLNDGSG</sequence>
<dbReference type="EMBL" id="JAFIMR010000005">
    <property type="protein sequence ID" value="KAI1878984.1"/>
    <property type="molecule type" value="Genomic_DNA"/>
</dbReference>
<gene>
    <name evidence="3" type="ORF">JX265_003161</name>
</gene>
<organism evidence="3 4">
    <name type="scientific">Neoarthrinium moseri</name>
    <dbReference type="NCBI Taxonomy" id="1658444"/>
    <lineage>
        <taxon>Eukaryota</taxon>
        <taxon>Fungi</taxon>
        <taxon>Dikarya</taxon>
        <taxon>Ascomycota</taxon>
        <taxon>Pezizomycotina</taxon>
        <taxon>Sordariomycetes</taxon>
        <taxon>Xylariomycetidae</taxon>
        <taxon>Amphisphaeriales</taxon>
        <taxon>Apiosporaceae</taxon>
        <taxon>Neoarthrinium</taxon>
    </lineage>
</organism>
<dbReference type="Proteomes" id="UP000829685">
    <property type="component" value="Unassembled WGS sequence"/>
</dbReference>
<evidence type="ECO:0000256" key="1">
    <source>
        <dbReference type="SAM" id="MobiDB-lite"/>
    </source>
</evidence>
<dbReference type="AlphaFoldDB" id="A0A9P9WTD8"/>
<feature type="region of interest" description="Disordered" evidence="1">
    <location>
        <begin position="271"/>
        <end position="306"/>
    </location>
</feature>
<accession>A0A9P9WTD8</accession>
<feature type="domain" description="Myb-like" evidence="2">
    <location>
        <begin position="8"/>
        <end position="70"/>
    </location>
</feature>
<evidence type="ECO:0000259" key="2">
    <source>
        <dbReference type="PROSITE" id="PS50090"/>
    </source>
</evidence>
<feature type="compositionally biased region" description="Low complexity" evidence="1">
    <location>
        <begin position="146"/>
        <end position="170"/>
    </location>
</feature>
<name>A0A9P9WTD8_9PEZI</name>
<reference evidence="3" key="1">
    <citation type="submission" date="2021-03" db="EMBL/GenBank/DDBJ databases">
        <title>Revisited historic fungal species revealed as producer of novel bioactive compounds through whole genome sequencing and comparative genomics.</title>
        <authorList>
            <person name="Vignolle G.A."/>
            <person name="Hochenegger N."/>
            <person name="Mach R.L."/>
            <person name="Mach-Aigner A.R."/>
            <person name="Javad Rahimi M."/>
            <person name="Salim K.A."/>
            <person name="Chan C.M."/>
            <person name="Lim L.B.L."/>
            <person name="Cai F."/>
            <person name="Druzhinina I.S."/>
            <person name="U'Ren J.M."/>
            <person name="Derntl C."/>
        </authorList>
    </citation>
    <scope>NUCLEOTIDE SEQUENCE</scope>
    <source>
        <strain evidence="3">TUCIM 5799</strain>
    </source>
</reference>
<dbReference type="PROSITE" id="PS50090">
    <property type="entry name" value="MYB_LIKE"/>
    <property type="match status" value="1"/>
</dbReference>
<feature type="compositionally biased region" description="Basic and acidic residues" evidence="1">
    <location>
        <begin position="125"/>
        <end position="140"/>
    </location>
</feature>
<evidence type="ECO:0000313" key="4">
    <source>
        <dbReference type="Proteomes" id="UP000829685"/>
    </source>
</evidence>
<protein>
    <recommendedName>
        <fullName evidence="2">Myb-like domain-containing protein</fullName>
    </recommendedName>
</protein>